<evidence type="ECO:0000256" key="12">
    <source>
        <dbReference type="ARBA" id="ARBA00046271"/>
    </source>
</evidence>
<keyword evidence="6" id="KW-1133">Transmembrane helix</keyword>
<keyword evidence="15" id="KW-0378">Hydrolase</keyword>
<feature type="domain" description="SH3" evidence="14">
    <location>
        <begin position="125"/>
        <end position="186"/>
    </location>
</feature>
<keyword evidence="3" id="KW-0813">Transport</keyword>
<dbReference type="InterPro" id="IPR035463">
    <property type="entry name" value="Pex13"/>
</dbReference>
<evidence type="ECO:0000256" key="2">
    <source>
        <dbReference type="ARBA" id="ARBA00022443"/>
    </source>
</evidence>
<reference evidence="16" key="1">
    <citation type="journal article" date="2014" name="Genome Announc.">
        <title>Draft genome sequence of the plant-pathogenic soil fungus Rhizoctonia solani anastomosis group 3 strain Rhs1AP.</title>
        <authorList>
            <person name="Cubeta M.A."/>
            <person name="Thomas E."/>
            <person name="Dean R.A."/>
            <person name="Jabaji S."/>
            <person name="Neate S.M."/>
            <person name="Tavantzis S."/>
            <person name="Toda T."/>
            <person name="Vilgalys R."/>
            <person name="Bharathan N."/>
            <person name="Fedorova-Abrams N."/>
            <person name="Pakala S.B."/>
            <person name="Pakala S.M."/>
            <person name="Zafar N."/>
            <person name="Joardar V."/>
            <person name="Losada L."/>
            <person name="Nierman W.C."/>
        </authorList>
    </citation>
    <scope>NUCLEOTIDE SEQUENCE [LARGE SCALE GENOMIC DNA]</scope>
    <source>
        <strain evidence="16">AG-3</strain>
    </source>
</reference>
<dbReference type="PANTHER" id="PTHR19332:SF1">
    <property type="entry name" value="PEROXISOMAL MEMBRANE PROTEIN PEX13"/>
    <property type="match status" value="1"/>
</dbReference>
<evidence type="ECO:0000256" key="7">
    <source>
        <dbReference type="ARBA" id="ARBA00023010"/>
    </source>
</evidence>
<comment type="subcellular location">
    <subcellularLocation>
        <location evidence="12">Peroxisome membrane</location>
    </subcellularLocation>
</comment>
<evidence type="ECO:0000259" key="14">
    <source>
        <dbReference type="PROSITE" id="PS50002"/>
    </source>
</evidence>
<evidence type="ECO:0000256" key="11">
    <source>
        <dbReference type="ARBA" id="ARBA00034535"/>
    </source>
</evidence>
<dbReference type="GO" id="GO:0016560">
    <property type="term" value="P:protein import into peroxisome matrix, docking"/>
    <property type="evidence" value="ECO:0007669"/>
    <property type="project" value="InterPro"/>
</dbReference>
<dbReference type="SMART" id="SM00326">
    <property type="entry name" value="SH3"/>
    <property type="match status" value="1"/>
</dbReference>
<organism evidence="15 16">
    <name type="scientific">Rhizoctonia solani AG-3 Rhs1AP</name>
    <dbReference type="NCBI Taxonomy" id="1086054"/>
    <lineage>
        <taxon>Eukaryota</taxon>
        <taxon>Fungi</taxon>
        <taxon>Dikarya</taxon>
        <taxon>Basidiomycota</taxon>
        <taxon>Agaricomycotina</taxon>
        <taxon>Agaricomycetes</taxon>
        <taxon>Cantharellales</taxon>
        <taxon>Ceratobasidiaceae</taxon>
        <taxon>Rhizoctonia</taxon>
    </lineage>
</organism>
<dbReference type="GO" id="GO:0006508">
    <property type="term" value="P:proteolysis"/>
    <property type="evidence" value="ECO:0007669"/>
    <property type="project" value="UniProtKB-KW"/>
</dbReference>
<dbReference type="GO" id="GO:0005778">
    <property type="term" value="C:peroxisomal membrane"/>
    <property type="evidence" value="ECO:0007669"/>
    <property type="project" value="UniProtKB-SubCell"/>
</dbReference>
<dbReference type="PROSITE" id="PS50002">
    <property type="entry name" value="SH3"/>
    <property type="match status" value="1"/>
</dbReference>
<dbReference type="Gene3D" id="2.30.30.40">
    <property type="entry name" value="SH3 Domains"/>
    <property type="match status" value="1"/>
</dbReference>
<sequence length="198" mass="21688">MPIDSVAASTQQAFSLLGNVVGTFTSFAQMLDSSFMATQSSMFAILGVAEQLGQLRNVFGQVVAMAHDFKRFLRGRGDGTPRPSKKPILMILLAIFGLPYIMHKLVRALSTRLPPPPSAAPIDMSQVQFATALFDFEAKDPVELGLKKADLVAILGRTESGDWFRGRTREGKTGWFPANHVQILKKKVEDDVKPAKIV</sequence>
<dbReference type="InterPro" id="IPR001452">
    <property type="entry name" value="SH3_domain"/>
</dbReference>
<evidence type="ECO:0000256" key="13">
    <source>
        <dbReference type="PROSITE-ProRule" id="PRU00192"/>
    </source>
</evidence>
<evidence type="ECO:0000256" key="8">
    <source>
        <dbReference type="ARBA" id="ARBA00023136"/>
    </source>
</evidence>
<evidence type="ECO:0000256" key="3">
    <source>
        <dbReference type="ARBA" id="ARBA00022448"/>
    </source>
</evidence>
<dbReference type="Pfam" id="PF00018">
    <property type="entry name" value="SH3_1"/>
    <property type="match status" value="1"/>
</dbReference>
<dbReference type="GO" id="GO:0008233">
    <property type="term" value="F:peptidase activity"/>
    <property type="evidence" value="ECO:0007669"/>
    <property type="project" value="UniProtKB-KW"/>
</dbReference>
<dbReference type="Proteomes" id="UP000030108">
    <property type="component" value="Unassembled WGS sequence"/>
</dbReference>
<evidence type="ECO:0000256" key="4">
    <source>
        <dbReference type="ARBA" id="ARBA00022692"/>
    </source>
</evidence>
<name>A0A0A1UK22_9AGAM</name>
<proteinExistence type="inferred from homology"/>
<dbReference type="SUPFAM" id="SSF50044">
    <property type="entry name" value="SH3-domain"/>
    <property type="match status" value="1"/>
</dbReference>
<keyword evidence="5" id="KW-0653">Protein transport</keyword>
<keyword evidence="4" id="KW-0812">Transmembrane</keyword>
<dbReference type="PRINTS" id="PR00452">
    <property type="entry name" value="SH3DOMAIN"/>
</dbReference>
<dbReference type="Pfam" id="PF04088">
    <property type="entry name" value="Peroxin-13_N"/>
    <property type="match status" value="2"/>
</dbReference>
<evidence type="ECO:0000313" key="16">
    <source>
        <dbReference type="Proteomes" id="UP000030108"/>
    </source>
</evidence>
<comment type="similarity">
    <text evidence="1">Belongs to the peroxin-13 family.</text>
</comment>
<accession>A0A0A1UK22</accession>
<dbReference type="PANTHER" id="PTHR19332">
    <property type="entry name" value="PEROXISOMAL MEMBRANE PROTEIN PEX13"/>
    <property type="match status" value="1"/>
</dbReference>
<keyword evidence="9" id="KW-0576">Peroxisome</keyword>
<keyword evidence="15" id="KW-0645">Protease</keyword>
<comment type="caution">
    <text evidence="15">The sequence shown here is derived from an EMBL/GenBank/DDBJ whole genome shotgun (WGS) entry which is preliminary data.</text>
</comment>
<dbReference type="InterPro" id="IPR036028">
    <property type="entry name" value="SH3-like_dom_sf"/>
</dbReference>
<dbReference type="AlphaFoldDB" id="A0A0A1UK22"/>
<evidence type="ECO:0000256" key="9">
    <source>
        <dbReference type="ARBA" id="ARBA00023140"/>
    </source>
</evidence>
<dbReference type="GO" id="GO:1990429">
    <property type="term" value="C:peroxisomal importomer complex"/>
    <property type="evidence" value="ECO:0007669"/>
    <property type="project" value="TreeGrafter"/>
</dbReference>
<keyword evidence="8" id="KW-0472">Membrane</keyword>
<feature type="non-terminal residue" evidence="15">
    <location>
        <position position="198"/>
    </location>
</feature>
<evidence type="ECO:0000256" key="1">
    <source>
        <dbReference type="ARBA" id="ARBA00006033"/>
    </source>
</evidence>
<keyword evidence="7" id="KW-0811">Translocation</keyword>
<protein>
    <recommendedName>
        <fullName evidence="11">Peroxisomal membrane protein PEX13</fullName>
    </recommendedName>
    <alternativeName>
        <fullName evidence="10">Peroxin-13</fullName>
    </alternativeName>
</protein>
<dbReference type="EMBL" id="JATN01000321">
    <property type="protein sequence ID" value="EUC58583.1"/>
    <property type="molecule type" value="Genomic_DNA"/>
</dbReference>
<evidence type="ECO:0000256" key="10">
    <source>
        <dbReference type="ARBA" id="ARBA00029693"/>
    </source>
</evidence>
<dbReference type="InterPro" id="IPR007223">
    <property type="entry name" value="Peroxin-13_N"/>
</dbReference>
<dbReference type="OrthoDB" id="10037838at2759"/>
<keyword evidence="2 13" id="KW-0728">SH3 domain</keyword>
<evidence type="ECO:0000256" key="6">
    <source>
        <dbReference type="ARBA" id="ARBA00022989"/>
    </source>
</evidence>
<evidence type="ECO:0000313" key="15">
    <source>
        <dbReference type="EMBL" id="EUC58583.1"/>
    </source>
</evidence>
<gene>
    <name evidence="15" type="ORF">RSOL_265880</name>
</gene>
<evidence type="ECO:0000256" key="5">
    <source>
        <dbReference type="ARBA" id="ARBA00022927"/>
    </source>
</evidence>